<comment type="catalytic activity">
    <reaction evidence="8">
        <text>a uridine in RNA = a pseudouridine in RNA</text>
        <dbReference type="Rhea" id="RHEA:48348"/>
        <dbReference type="Rhea" id="RHEA-COMP:12068"/>
        <dbReference type="Rhea" id="RHEA-COMP:12069"/>
        <dbReference type="ChEBI" id="CHEBI:65314"/>
        <dbReference type="ChEBI" id="CHEBI:65315"/>
    </reaction>
</comment>
<evidence type="ECO:0000313" key="10">
    <source>
        <dbReference type="EMBL" id="GAA4499736.1"/>
    </source>
</evidence>
<keyword evidence="3" id="KW-0819">tRNA processing</keyword>
<dbReference type="InterPro" id="IPR006225">
    <property type="entry name" value="PsdUridine_synth_RluC/D"/>
</dbReference>
<dbReference type="Pfam" id="PF00849">
    <property type="entry name" value="PseudoU_synth_2"/>
    <property type="match status" value="1"/>
</dbReference>
<dbReference type="InterPro" id="IPR006145">
    <property type="entry name" value="PsdUridine_synth_RsuA/RluA"/>
</dbReference>
<accession>A0ABP8QCE5</accession>
<evidence type="ECO:0000259" key="9">
    <source>
        <dbReference type="Pfam" id="PF00849"/>
    </source>
</evidence>
<evidence type="ECO:0000256" key="8">
    <source>
        <dbReference type="RuleBase" id="RU362028"/>
    </source>
</evidence>
<evidence type="ECO:0000256" key="3">
    <source>
        <dbReference type="ARBA" id="ARBA00022694"/>
    </source>
</evidence>
<comment type="function">
    <text evidence="8">Responsible for synthesis of pseudouridine from uracil.</text>
</comment>
<comment type="similarity">
    <text evidence="1 8">Belongs to the pseudouridine synthase RluA family.</text>
</comment>
<dbReference type="PROSITE" id="PS01129">
    <property type="entry name" value="PSI_RLU"/>
    <property type="match status" value="1"/>
</dbReference>
<comment type="function">
    <text evidence="7">Dual specificity enzyme that catalyzes the synthesis of pseudouridine from uracil-746 in 23S ribosomal RNA and from uracil-32 in the anticodon stem and loop of transfer RNAs.</text>
</comment>
<reference evidence="11" key="1">
    <citation type="journal article" date="2019" name="Int. J. Syst. Evol. Microbiol.">
        <title>The Global Catalogue of Microorganisms (GCM) 10K type strain sequencing project: providing services to taxonomists for standard genome sequencing and annotation.</title>
        <authorList>
            <consortium name="The Broad Institute Genomics Platform"/>
            <consortium name="The Broad Institute Genome Sequencing Center for Infectious Disease"/>
            <person name="Wu L."/>
            <person name="Ma J."/>
        </authorList>
    </citation>
    <scope>NUCLEOTIDE SEQUENCE [LARGE SCALE GENOMIC DNA]</scope>
    <source>
        <strain evidence="11">JCM 32226</strain>
    </source>
</reference>
<name>A0ABP8QCE5_9GAMM</name>
<dbReference type="InterPro" id="IPR050188">
    <property type="entry name" value="RluA_PseudoU_synthase"/>
</dbReference>
<gene>
    <name evidence="10" type="primary">rluA</name>
    <name evidence="10" type="ORF">GCM10023095_20390</name>
</gene>
<comment type="caution">
    <text evidence="10">The sequence shown here is derived from an EMBL/GenBank/DDBJ whole genome shotgun (WGS) entry which is preliminary data.</text>
</comment>
<dbReference type="EMBL" id="BAABFC010000012">
    <property type="protein sequence ID" value="GAA4499736.1"/>
    <property type="molecule type" value="Genomic_DNA"/>
</dbReference>
<dbReference type="SUPFAM" id="SSF55120">
    <property type="entry name" value="Pseudouridine synthase"/>
    <property type="match status" value="1"/>
</dbReference>
<dbReference type="InterPro" id="IPR006224">
    <property type="entry name" value="PsdUridine_synth_RluA-like_CS"/>
</dbReference>
<proteinExistence type="inferred from homology"/>
<dbReference type="NCBIfam" id="TIGR00005">
    <property type="entry name" value="rluA_subfam"/>
    <property type="match status" value="1"/>
</dbReference>
<protein>
    <recommendedName>
        <fullName evidence="8">Pseudouridine synthase</fullName>
        <ecNumber evidence="8">5.4.99.-</ecNumber>
    </recommendedName>
</protein>
<comment type="catalytic activity">
    <reaction evidence="5">
        <text>uridine(32) in tRNA = pseudouridine(32) in tRNA</text>
        <dbReference type="Rhea" id="RHEA:42544"/>
        <dbReference type="Rhea" id="RHEA-COMP:10107"/>
        <dbReference type="Rhea" id="RHEA-COMP:10108"/>
        <dbReference type="ChEBI" id="CHEBI:65314"/>
        <dbReference type="ChEBI" id="CHEBI:65315"/>
        <dbReference type="EC" id="5.4.99.28"/>
    </reaction>
</comment>
<feature type="domain" description="Pseudouridine synthase RsuA/RluA-like" evidence="9">
    <location>
        <begin position="22"/>
        <end position="167"/>
    </location>
</feature>
<dbReference type="InterPro" id="IPR020103">
    <property type="entry name" value="PsdUridine_synth_cat_dom_sf"/>
</dbReference>
<organism evidence="10 11">
    <name type="scientific">Pseudaeromonas paramecii</name>
    <dbReference type="NCBI Taxonomy" id="2138166"/>
    <lineage>
        <taxon>Bacteria</taxon>
        <taxon>Pseudomonadati</taxon>
        <taxon>Pseudomonadota</taxon>
        <taxon>Gammaproteobacteria</taxon>
        <taxon>Aeromonadales</taxon>
        <taxon>Aeromonadaceae</taxon>
        <taxon>Pseudaeromonas</taxon>
    </lineage>
</organism>
<evidence type="ECO:0000313" key="11">
    <source>
        <dbReference type="Proteomes" id="UP001501321"/>
    </source>
</evidence>
<evidence type="ECO:0000256" key="5">
    <source>
        <dbReference type="ARBA" id="ARBA00036184"/>
    </source>
</evidence>
<dbReference type="Proteomes" id="UP001501321">
    <property type="component" value="Unassembled WGS sequence"/>
</dbReference>
<keyword evidence="11" id="KW-1185">Reference proteome</keyword>
<sequence>MSTFIYQPPMEPYLDILFEDDHIIVLNKPSGLLSVPGKAAEHFDSLASRVKARYPEAGCVHRLDMGTSGVIVMAKTAQATSALGRQFQDRKTEKVYYAWVAGQVAKGEGTIDLPLCVDWERRPLQHVNYEHGRRAITHWIRQKVEADRTLMRLRPITGRSHQLRVHMMELGHPILGDHLYAPQQIQQAAPHLLLHAALLKIHHPVSGERLTFEAPAPFDM</sequence>
<keyword evidence="2" id="KW-0698">rRNA processing</keyword>
<dbReference type="RefSeq" id="WP_345012676.1">
    <property type="nucleotide sequence ID" value="NZ_BAABFC010000012.1"/>
</dbReference>
<dbReference type="PANTHER" id="PTHR21600">
    <property type="entry name" value="MITOCHONDRIAL RNA PSEUDOURIDINE SYNTHASE"/>
    <property type="match status" value="1"/>
</dbReference>
<dbReference type="Gene3D" id="3.30.2350.10">
    <property type="entry name" value="Pseudouridine synthase"/>
    <property type="match status" value="1"/>
</dbReference>
<evidence type="ECO:0000256" key="7">
    <source>
        <dbReference type="ARBA" id="ARBA00037305"/>
    </source>
</evidence>
<keyword evidence="4 8" id="KW-0413">Isomerase</keyword>
<comment type="catalytic activity">
    <reaction evidence="6">
        <text>uridine(746) in 23S rRNA = pseudouridine(746) in 23S rRNA</text>
        <dbReference type="Rhea" id="RHEA:42548"/>
        <dbReference type="Rhea" id="RHEA-COMP:10109"/>
        <dbReference type="Rhea" id="RHEA-COMP:10110"/>
        <dbReference type="ChEBI" id="CHEBI:65314"/>
        <dbReference type="ChEBI" id="CHEBI:65315"/>
        <dbReference type="EC" id="5.4.99.29"/>
    </reaction>
</comment>
<evidence type="ECO:0000256" key="2">
    <source>
        <dbReference type="ARBA" id="ARBA00022552"/>
    </source>
</evidence>
<dbReference type="PANTHER" id="PTHR21600:SF91">
    <property type="entry name" value="DUAL-SPECIFICITY RNA PSEUDOURIDINE SYNTHASE RLUA"/>
    <property type="match status" value="1"/>
</dbReference>
<evidence type="ECO:0000256" key="1">
    <source>
        <dbReference type="ARBA" id="ARBA00010876"/>
    </source>
</evidence>
<evidence type="ECO:0000256" key="4">
    <source>
        <dbReference type="ARBA" id="ARBA00023235"/>
    </source>
</evidence>
<dbReference type="CDD" id="cd02869">
    <property type="entry name" value="PseudoU_synth_RluA_like"/>
    <property type="match status" value="1"/>
</dbReference>
<dbReference type="EC" id="5.4.99.-" evidence="8"/>
<evidence type="ECO:0000256" key="6">
    <source>
        <dbReference type="ARBA" id="ARBA00036916"/>
    </source>
</evidence>